<dbReference type="PROSITE" id="PS51671">
    <property type="entry name" value="ACT"/>
    <property type="match status" value="1"/>
</dbReference>
<organism evidence="21 22">
    <name type="scientific">Leuconostoc kimchii (strain IMSNU 11154 / KCTC 2386 / IH25)</name>
    <dbReference type="NCBI Taxonomy" id="762051"/>
    <lineage>
        <taxon>Bacteria</taxon>
        <taxon>Bacillati</taxon>
        <taxon>Bacillota</taxon>
        <taxon>Bacilli</taxon>
        <taxon>Lactobacillales</taxon>
        <taxon>Lactobacillaceae</taxon>
        <taxon>Leuconostoc</taxon>
    </lineage>
</organism>
<dbReference type="GO" id="GO:0009088">
    <property type="term" value="P:threonine biosynthetic process"/>
    <property type="evidence" value="ECO:0007669"/>
    <property type="project" value="UniProtKB-UniPathway"/>
</dbReference>
<dbReference type="Pfam" id="PF03447">
    <property type="entry name" value="NAD_binding_3"/>
    <property type="match status" value="1"/>
</dbReference>
<keyword evidence="11 18" id="KW-0560">Oxidoreductase</keyword>
<dbReference type="NCBIfam" id="NF004976">
    <property type="entry name" value="PRK06349.1"/>
    <property type="match status" value="1"/>
</dbReference>
<dbReference type="InterPro" id="IPR019811">
    <property type="entry name" value="HDH_CS"/>
</dbReference>
<dbReference type="KEGG" id="lki:LKI_09900"/>
<evidence type="ECO:0000256" key="5">
    <source>
        <dbReference type="ARBA" id="ARBA00013213"/>
    </source>
</evidence>
<dbReference type="SUPFAM" id="SSF55021">
    <property type="entry name" value="ACT-like"/>
    <property type="match status" value="1"/>
</dbReference>
<dbReference type="InterPro" id="IPR036291">
    <property type="entry name" value="NAD(P)-bd_dom_sf"/>
</dbReference>
<dbReference type="STRING" id="762051.LKI_09900"/>
<sequence length="428" mass="45436">MDIGIGLFGLGTVGRGVVKILQENAEQITKRTGSHLIVKHAVVHNLNKSRTGFVQNFPITDQPTDILDNPDIQIVVEVMGTLDQAYDIIKQALNSKKHVVTANKDLIASRGQELVAIAKENGVDLFFEAAVAGGIPILRTLSTSFTADEISRVAGIINGTSNFILTQMATNNLSYSDALALAQDKGFAEADPTNDVEGFDAAFKLIILSNFAFGVQPVLSDLAITGISNLTDKDIADANALGYAVKLLGVAQRVGDTKEAISIEVAPHLVPFTHPLATVHNENNAVLVNGESVGEVMLYGPGAGEMPTANSVLSDLTNVATDLALNTPGNPFNSFNQDLNLAKPSQRVARRFIVIEVDDTPGAMYSVTGMFAAAKISFTDLKQTPAANGTARLVALTHPSSDAQLNVIRTTIRNADGINLAAEYKIFS</sequence>
<dbReference type="Proteomes" id="UP000002362">
    <property type="component" value="Chromosome"/>
</dbReference>
<dbReference type="FunFam" id="3.30.360.10:FF:000005">
    <property type="entry name" value="Homoserine dehydrogenase"/>
    <property type="match status" value="1"/>
</dbReference>
<keyword evidence="10 17" id="KW-0521">NADP</keyword>
<dbReference type="EC" id="1.1.1.3" evidence="5 18"/>
<keyword evidence="8 18" id="KW-0791">Threonine biosynthesis</keyword>
<keyword evidence="14 18" id="KW-0486">Methionine biosynthesis</keyword>
<dbReference type="Gene3D" id="3.30.70.260">
    <property type="match status" value="1"/>
</dbReference>
<protein>
    <recommendedName>
        <fullName evidence="6 18">Homoserine dehydrogenase</fullName>
        <ecNumber evidence="5 18">1.1.1.3</ecNumber>
    </recommendedName>
</protein>
<dbReference type="InterPro" id="IPR002912">
    <property type="entry name" value="ACT_dom"/>
</dbReference>
<dbReference type="UniPathway" id="UPA00051">
    <property type="reaction ID" value="UER00465"/>
</dbReference>
<dbReference type="EMBL" id="CP001758">
    <property type="protein sequence ID" value="ADG41519.1"/>
    <property type="molecule type" value="Genomic_DNA"/>
</dbReference>
<evidence type="ECO:0000256" key="11">
    <source>
        <dbReference type="ARBA" id="ARBA00023002"/>
    </source>
</evidence>
<comment type="pathway">
    <text evidence="3 18">Amino-acid biosynthesis; L-methionine biosynthesis via de novo pathway; L-homoserine from L-aspartate: step 3/3.</text>
</comment>
<dbReference type="SUPFAM" id="SSF51735">
    <property type="entry name" value="NAD(P)-binding Rossmann-fold domains"/>
    <property type="match status" value="1"/>
</dbReference>
<evidence type="ECO:0000256" key="4">
    <source>
        <dbReference type="ARBA" id="ARBA00006753"/>
    </source>
</evidence>
<dbReference type="eggNOG" id="COG0460">
    <property type="taxonomic scope" value="Bacteria"/>
</dbReference>
<dbReference type="GO" id="GO:0004412">
    <property type="term" value="F:homoserine dehydrogenase activity"/>
    <property type="evidence" value="ECO:0007669"/>
    <property type="project" value="UniProtKB-EC"/>
</dbReference>
<dbReference type="UniPathway" id="UPA00050">
    <property type="reaction ID" value="UER00063"/>
</dbReference>
<dbReference type="PANTHER" id="PTHR43331">
    <property type="entry name" value="HOMOSERINE DEHYDROGENASE"/>
    <property type="match status" value="1"/>
</dbReference>
<evidence type="ECO:0000256" key="14">
    <source>
        <dbReference type="ARBA" id="ARBA00023167"/>
    </source>
</evidence>
<dbReference type="Gene3D" id="3.40.50.720">
    <property type="entry name" value="NAD(P)-binding Rossmann-like Domain"/>
    <property type="match status" value="1"/>
</dbReference>
<feature type="domain" description="ACT" evidence="20">
    <location>
        <begin position="352"/>
        <end position="428"/>
    </location>
</feature>
<comment type="cofactor">
    <cofactor evidence="1">
        <name>a metal cation</name>
        <dbReference type="ChEBI" id="CHEBI:25213"/>
    </cofactor>
</comment>
<evidence type="ECO:0000256" key="13">
    <source>
        <dbReference type="ARBA" id="ARBA00023053"/>
    </source>
</evidence>
<comment type="similarity">
    <text evidence="4 19">Belongs to the homoserine dehydrogenase family.</text>
</comment>
<evidence type="ECO:0000256" key="15">
    <source>
        <dbReference type="ARBA" id="ARBA00048841"/>
    </source>
</evidence>
<evidence type="ECO:0000259" key="20">
    <source>
        <dbReference type="PROSITE" id="PS51671"/>
    </source>
</evidence>
<evidence type="ECO:0000313" key="21">
    <source>
        <dbReference type="EMBL" id="ADG41519.1"/>
    </source>
</evidence>
<dbReference type="OrthoDB" id="9808167at2"/>
<dbReference type="InterPro" id="IPR001342">
    <property type="entry name" value="HDH_cat"/>
</dbReference>
<evidence type="ECO:0000256" key="9">
    <source>
        <dbReference type="ARBA" id="ARBA00022723"/>
    </source>
</evidence>
<feature type="binding site" evidence="17">
    <location>
        <position position="104"/>
    </location>
    <ligand>
        <name>NADPH</name>
        <dbReference type="ChEBI" id="CHEBI:57783"/>
    </ligand>
</feature>
<gene>
    <name evidence="21" type="ordered locus">LKI_09900</name>
</gene>
<evidence type="ECO:0000256" key="18">
    <source>
        <dbReference type="RuleBase" id="RU000579"/>
    </source>
</evidence>
<evidence type="ECO:0000256" key="17">
    <source>
        <dbReference type="PIRSR" id="PIRSR000098-2"/>
    </source>
</evidence>
<dbReference type="GO" id="GO:0009086">
    <property type="term" value="P:methionine biosynthetic process"/>
    <property type="evidence" value="ECO:0007669"/>
    <property type="project" value="UniProtKB-KW"/>
</dbReference>
<dbReference type="InterPro" id="IPR016204">
    <property type="entry name" value="HDH"/>
</dbReference>
<dbReference type="GO" id="GO:0050661">
    <property type="term" value="F:NADP binding"/>
    <property type="evidence" value="ECO:0007669"/>
    <property type="project" value="InterPro"/>
</dbReference>
<dbReference type="Gene3D" id="3.30.360.10">
    <property type="entry name" value="Dihydrodipicolinate Reductase, domain 2"/>
    <property type="match status" value="1"/>
</dbReference>
<name>D5T4P8_LEUKI</name>
<dbReference type="Pfam" id="PF00742">
    <property type="entry name" value="Homoserine_dh"/>
    <property type="match status" value="1"/>
</dbReference>
<evidence type="ECO:0000256" key="10">
    <source>
        <dbReference type="ARBA" id="ARBA00022857"/>
    </source>
</evidence>
<dbReference type="PATRIC" id="fig|762051.18.peg.1990"/>
<dbReference type="HOGENOM" id="CLU_009116_1_0_9"/>
<evidence type="ECO:0000256" key="8">
    <source>
        <dbReference type="ARBA" id="ARBA00022697"/>
    </source>
</evidence>
<comment type="pathway">
    <text evidence="2 18">Amino-acid biosynthesis; L-threonine biosynthesis; L-threonine from L-aspartate: step 3/5.</text>
</comment>
<dbReference type="InterPro" id="IPR045865">
    <property type="entry name" value="ACT-like_dom_sf"/>
</dbReference>
<dbReference type="RefSeq" id="WP_013104105.1">
    <property type="nucleotide sequence ID" value="NC_014136.1"/>
</dbReference>
<keyword evidence="9" id="KW-0479">Metal-binding</keyword>
<keyword evidence="7 18" id="KW-0028">Amino-acid biosynthesis</keyword>
<dbReference type="GO" id="GO:0046872">
    <property type="term" value="F:metal ion binding"/>
    <property type="evidence" value="ECO:0007669"/>
    <property type="project" value="UniProtKB-KW"/>
</dbReference>
<keyword evidence="13" id="KW-0915">Sodium</keyword>
<evidence type="ECO:0000256" key="6">
    <source>
        <dbReference type="ARBA" id="ARBA00013376"/>
    </source>
</evidence>
<evidence type="ECO:0000256" key="16">
    <source>
        <dbReference type="PIRSR" id="PIRSR000098-1"/>
    </source>
</evidence>
<dbReference type="PANTHER" id="PTHR43331:SF1">
    <property type="entry name" value="HOMOSERINE DEHYDROGENASE"/>
    <property type="match status" value="1"/>
</dbReference>
<evidence type="ECO:0000256" key="1">
    <source>
        <dbReference type="ARBA" id="ARBA00001920"/>
    </source>
</evidence>
<feature type="binding site" evidence="17">
    <location>
        <position position="189"/>
    </location>
    <ligand>
        <name>L-homoserine</name>
        <dbReference type="ChEBI" id="CHEBI:57476"/>
    </ligand>
</feature>
<evidence type="ECO:0000256" key="12">
    <source>
        <dbReference type="ARBA" id="ARBA00023027"/>
    </source>
</evidence>
<dbReference type="AlphaFoldDB" id="D5T4P8"/>
<accession>D5T4P8</accession>
<evidence type="ECO:0000256" key="7">
    <source>
        <dbReference type="ARBA" id="ARBA00022605"/>
    </source>
</evidence>
<comment type="catalytic activity">
    <reaction evidence="15">
        <text>L-homoserine + NADP(+) = L-aspartate 4-semialdehyde + NADPH + H(+)</text>
        <dbReference type="Rhea" id="RHEA:15761"/>
        <dbReference type="ChEBI" id="CHEBI:15378"/>
        <dbReference type="ChEBI" id="CHEBI:57476"/>
        <dbReference type="ChEBI" id="CHEBI:57783"/>
        <dbReference type="ChEBI" id="CHEBI:58349"/>
        <dbReference type="ChEBI" id="CHEBI:537519"/>
        <dbReference type="EC" id="1.1.1.3"/>
    </reaction>
    <physiologicalReaction direction="right-to-left" evidence="15">
        <dbReference type="Rhea" id="RHEA:15763"/>
    </physiologicalReaction>
</comment>
<dbReference type="SUPFAM" id="SSF55347">
    <property type="entry name" value="Glyceraldehyde-3-phosphate dehydrogenase-like, C-terminal domain"/>
    <property type="match status" value="1"/>
</dbReference>
<evidence type="ECO:0000256" key="3">
    <source>
        <dbReference type="ARBA" id="ARBA00005062"/>
    </source>
</evidence>
<feature type="active site" description="Proton donor" evidence="16">
    <location>
        <position position="204"/>
    </location>
</feature>
<evidence type="ECO:0000256" key="2">
    <source>
        <dbReference type="ARBA" id="ARBA00005056"/>
    </source>
</evidence>
<evidence type="ECO:0000313" key="22">
    <source>
        <dbReference type="Proteomes" id="UP000002362"/>
    </source>
</evidence>
<dbReference type="PROSITE" id="PS01042">
    <property type="entry name" value="HOMOSER_DHGENASE"/>
    <property type="match status" value="1"/>
</dbReference>
<dbReference type="FunFam" id="3.40.50.720:FF:000062">
    <property type="entry name" value="Homoserine dehydrogenase"/>
    <property type="match status" value="1"/>
</dbReference>
<dbReference type="PIRSF" id="PIRSF000098">
    <property type="entry name" value="Homoser_dehydrog"/>
    <property type="match status" value="1"/>
</dbReference>
<evidence type="ECO:0000256" key="19">
    <source>
        <dbReference type="RuleBase" id="RU004171"/>
    </source>
</evidence>
<keyword evidence="12" id="KW-0520">NAD</keyword>
<proteinExistence type="inferred from homology"/>
<reference evidence="21 22" key="1">
    <citation type="journal article" date="2010" name="J. Bacteriol.">
        <title>Complete genome sequence analysis of Leuconostoc kimchii IMSNU 11154.</title>
        <authorList>
            <person name="Oh H.M."/>
            <person name="Cho Y.J."/>
            <person name="Kim B.K."/>
            <person name="Roe J.H."/>
            <person name="Kang S.O."/>
            <person name="Nahm B.H."/>
            <person name="Jeong G."/>
            <person name="Han H.U."/>
            <person name="Chun J."/>
        </authorList>
    </citation>
    <scope>NUCLEOTIDE SEQUENCE [LARGE SCALE GENOMIC DNA]</scope>
    <source>
        <strain evidence="22">IMSNU 11154 / KCTC 2386 / IH25</strain>
    </source>
</reference>
<dbReference type="InterPro" id="IPR005106">
    <property type="entry name" value="Asp/hSer_DH_NAD-bd"/>
</dbReference>